<evidence type="ECO:0000256" key="3">
    <source>
        <dbReference type="ARBA" id="ARBA00022692"/>
    </source>
</evidence>
<reference evidence="7" key="2">
    <citation type="submission" date="2020-09" db="EMBL/GenBank/DDBJ databases">
        <authorList>
            <person name="Sun Q."/>
            <person name="Zhou Y."/>
        </authorList>
    </citation>
    <scope>NUCLEOTIDE SEQUENCE</scope>
    <source>
        <strain evidence="7">CGMCC 1.15254</strain>
    </source>
</reference>
<keyword evidence="4 6" id="KW-1133">Transmembrane helix</keyword>
<dbReference type="Proteomes" id="UP000632498">
    <property type="component" value="Unassembled WGS sequence"/>
</dbReference>
<dbReference type="GO" id="GO:0005886">
    <property type="term" value="C:plasma membrane"/>
    <property type="evidence" value="ECO:0007669"/>
    <property type="project" value="UniProtKB-SubCell"/>
</dbReference>
<feature type="transmembrane region" description="Helical" evidence="6">
    <location>
        <begin position="130"/>
        <end position="150"/>
    </location>
</feature>
<feature type="transmembrane region" description="Helical" evidence="6">
    <location>
        <begin position="162"/>
        <end position="180"/>
    </location>
</feature>
<dbReference type="GO" id="GO:0015171">
    <property type="term" value="F:amino acid transmembrane transporter activity"/>
    <property type="evidence" value="ECO:0007669"/>
    <property type="project" value="TreeGrafter"/>
</dbReference>
<comment type="subcellular location">
    <subcellularLocation>
        <location evidence="1">Cell membrane</location>
        <topology evidence="1">Multi-pass membrane protein</topology>
    </subcellularLocation>
</comment>
<dbReference type="GO" id="GO:0033228">
    <property type="term" value="P:cysteine export across plasma membrane"/>
    <property type="evidence" value="ECO:0007669"/>
    <property type="project" value="TreeGrafter"/>
</dbReference>
<evidence type="ECO:0000256" key="5">
    <source>
        <dbReference type="ARBA" id="ARBA00023136"/>
    </source>
</evidence>
<dbReference type="RefSeq" id="WP_188661632.1">
    <property type="nucleotide sequence ID" value="NZ_BMHV01000004.1"/>
</dbReference>
<gene>
    <name evidence="7" type="ORF">GCM10011332_06860</name>
</gene>
<protein>
    <submittedName>
        <fullName evidence="7">Lysine transporter LysE</fullName>
    </submittedName>
</protein>
<reference evidence="7" key="1">
    <citation type="journal article" date="2014" name="Int. J. Syst. Evol. Microbiol.">
        <title>Complete genome sequence of Corynebacterium casei LMG S-19264T (=DSM 44701T), isolated from a smear-ripened cheese.</title>
        <authorList>
            <consortium name="US DOE Joint Genome Institute (JGI-PGF)"/>
            <person name="Walter F."/>
            <person name="Albersmeier A."/>
            <person name="Kalinowski J."/>
            <person name="Ruckert C."/>
        </authorList>
    </citation>
    <scope>NUCLEOTIDE SEQUENCE</scope>
    <source>
        <strain evidence="7">CGMCC 1.15254</strain>
    </source>
</reference>
<proteinExistence type="predicted"/>
<dbReference type="EMBL" id="BMHV01000004">
    <property type="protein sequence ID" value="GGF56012.1"/>
    <property type="molecule type" value="Genomic_DNA"/>
</dbReference>
<evidence type="ECO:0000313" key="8">
    <source>
        <dbReference type="Proteomes" id="UP000632498"/>
    </source>
</evidence>
<evidence type="ECO:0000256" key="1">
    <source>
        <dbReference type="ARBA" id="ARBA00004651"/>
    </source>
</evidence>
<feature type="transmembrane region" description="Helical" evidence="6">
    <location>
        <begin position="66"/>
        <end position="84"/>
    </location>
</feature>
<keyword evidence="2" id="KW-1003">Cell membrane</keyword>
<dbReference type="AlphaFoldDB" id="A0A917BRG7"/>
<evidence type="ECO:0000256" key="2">
    <source>
        <dbReference type="ARBA" id="ARBA00022475"/>
    </source>
</evidence>
<keyword evidence="3 6" id="KW-0812">Transmembrane</keyword>
<sequence length="181" mass="19748">MLNFALFALITSITPGPNNSMLMASGLRFGIRRTLPHLLGINLGFGFMFLCVGSILPLLPKGTIEVLEYVAMALLIYIAIKIATASTNFHDEKADDRPWGFFQAAAFQWINPKGLMMAFAGATSFGLDNVTGAAIFTIANMVCGTWIFAGSYMRGFLIDNPLRTRILYVSLALIMVLSIVL</sequence>
<evidence type="ECO:0000313" key="7">
    <source>
        <dbReference type="EMBL" id="GGF56012.1"/>
    </source>
</evidence>
<name>A0A917BRG7_9PROT</name>
<evidence type="ECO:0000256" key="4">
    <source>
        <dbReference type="ARBA" id="ARBA00022989"/>
    </source>
</evidence>
<keyword evidence="8" id="KW-1185">Reference proteome</keyword>
<organism evidence="7 8">
    <name type="scientific">Terasakiella brassicae</name>
    <dbReference type="NCBI Taxonomy" id="1634917"/>
    <lineage>
        <taxon>Bacteria</taxon>
        <taxon>Pseudomonadati</taxon>
        <taxon>Pseudomonadota</taxon>
        <taxon>Alphaproteobacteria</taxon>
        <taxon>Rhodospirillales</taxon>
        <taxon>Terasakiellaceae</taxon>
        <taxon>Terasakiella</taxon>
    </lineage>
</organism>
<accession>A0A917BRG7</accession>
<dbReference type="PANTHER" id="PTHR30086:SF20">
    <property type="entry name" value="ARGININE EXPORTER PROTEIN ARGO-RELATED"/>
    <property type="match status" value="1"/>
</dbReference>
<comment type="caution">
    <text evidence="7">The sequence shown here is derived from an EMBL/GenBank/DDBJ whole genome shotgun (WGS) entry which is preliminary data.</text>
</comment>
<evidence type="ECO:0000256" key="6">
    <source>
        <dbReference type="SAM" id="Phobius"/>
    </source>
</evidence>
<dbReference type="InterPro" id="IPR001123">
    <property type="entry name" value="LeuE-type"/>
</dbReference>
<dbReference type="Pfam" id="PF01810">
    <property type="entry name" value="LysE"/>
    <property type="match status" value="1"/>
</dbReference>
<feature type="transmembrane region" description="Helical" evidence="6">
    <location>
        <begin position="40"/>
        <end position="59"/>
    </location>
</feature>
<dbReference type="PANTHER" id="PTHR30086">
    <property type="entry name" value="ARGININE EXPORTER PROTEIN ARGO"/>
    <property type="match status" value="1"/>
</dbReference>
<keyword evidence="5 6" id="KW-0472">Membrane</keyword>